<evidence type="ECO:0000313" key="2">
    <source>
        <dbReference type="Proteomes" id="UP000192223"/>
    </source>
</evidence>
<proteinExistence type="predicted"/>
<dbReference type="Proteomes" id="UP000192223">
    <property type="component" value="Unplaced"/>
</dbReference>
<evidence type="ECO:0000256" key="1">
    <source>
        <dbReference type="SAM" id="SignalP"/>
    </source>
</evidence>
<dbReference type="RefSeq" id="XP_018318451.1">
    <property type="nucleotide sequence ID" value="XM_018462949.1"/>
</dbReference>
<name>A0A1W4W2Q7_AGRPL</name>
<reference evidence="3" key="1">
    <citation type="submission" date="2025-08" db="UniProtKB">
        <authorList>
            <consortium name="RefSeq"/>
        </authorList>
    </citation>
    <scope>IDENTIFICATION</scope>
    <source>
        <tissue evidence="3">Entire body</tissue>
    </source>
</reference>
<dbReference type="GeneID" id="108732257"/>
<gene>
    <name evidence="3" type="primary">LOC108732257</name>
</gene>
<keyword evidence="1" id="KW-0732">Signal</keyword>
<evidence type="ECO:0000313" key="3">
    <source>
        <dbReference type="RefSeq" id="XP_018318451.1"/>
    </source>
</evidence>
<sequence>MKISGTFVVAFVFVCAESVPPASISTEYYKQFHALDTVAKNKVNSITVVVLKYYLDSLLNAPYTISETLQTFVEDNMEEYIEPAVREISDMWMDFAIENLEKSDLNETEEEMKREQIEEFFDELRSDFEIITTLWLAYLQSTGPVYDKND</sequence>
<organism evidence="2 3">
    <name type="scientific">Agrilus planipennis</name>
    <name type="common">Emerald ash borer</name>
    <name type="synonym">Agrilus marcopoli</name>
    <dbReference type="NCBI Taxonomy" id="224129"/>
    <lineage>
        <taxon>Eukaryota</taxon>
        <taxon>Metazoa</taxon>
        <taxon>Ecdysozoa</taxon>
        <taxon>Arthropoda</taxon>
        <taxon>Hexapoda</taxon>
        <taxon>Insecta</taxon>
        <taxon>Pterygota</taxon>
        <taxon>Neoptera</taxon>
        <taxon>Endopterygota</taxon>
        <taxon>Coleoptera</taxon>
        <taxon>Polyphaga</taxon>
        <taxon>Elateriformia</taxon>
        <taxon>Buprestoidea</taxon>
        <taxon>Buprestidae</taxon>
        <taxon>Agrilinae</taxon>
        <taxon>Agrilus</taxon>
    </lineage>
</organism>
<protein>
    <submittedName>
        <fullName evidence="3">Uncharacterized protein LOC108732257</fullName>
    </submittedName>
</protein>
<dbReference type="KEGG" id="apln:108732257"/>
<keyword evidence="2" id="KW-1185">Reference proteome</keyword>
<dbReference type="InParanoid" id="A0A1W4W2Q7"/>
<feature type="signal peptide" evidence="1">
    <location>
        <begin position="1"/>
        <end position="16"/>
    </location>
</feature>
<dbReference type="AlphaFoldDB" id="A0A1W4W2Q7"/>
<accession>A0A1W4W2Q7</accession>
<feature type="chain" id="PRO_5010714492" evidence="1">
    <location>
        <begin position="17"/>
        <end position="150"/>
    </location>
</feature>